<sequence>MTDITQNLVKDGPVKFEPANRRIRGMLGGQWIVDTLDAQYVWEHKYYPVIYVPLRALDAGAGTVSVPQTTPDDGFRQGHISSNDKKAAVTVFDKGPLAGLDEKLLGPHPKDPYKRIECLSSSRSVRIEVDGTVVAESSHNVFLHETGLRTRYYLPPTAVTDWQQLTPSETTSFCPYKGQASYYHLRVNGREIRDAVWYYPYPTTESAAIQGRLSFYNEKLDVFVDGVKE</sequence>
<dbReference type="InterPro" id="IPR007361">
    <property type="entry name" value="DUF427"/>
</dbReference>
<name>A0A167T9W4_9HYPO</name>
<dbReference type="AlphaFoldDB" id="A0A167T9W4"/>
<dbReference type="PANTHER" id="PTHR34310">
    <property type="entry name" value="DUF427 DOMAIN PROTEIN (AFU_ORTHOLOGUE AFUA_3G02220)"/>
    <property type="match status" value="1"/>
</dbReference>
<comment type="caution">
    <text evidence="2">The sequence shown here is derived from an EMBL/GenBank/DDBJ whole genome shotgun (WGS) entry which is preliminary data.</text>
</comment>
<dbReference type="Proteomes" id="UP000076874">
    <property type="component" value="Unassembled WGS sequence"/>
</dbReference>
<dbReference type="PANTHER" id="PTHR34310:SF9">
    <property type="entry name" value="BLR5716 PROTEIN"/>
    <property type="match status" value="1"/>
</dbReference>
<feature type="domain" description="DUF427" evidence="1">
    <location>
        <begin position="125"/>
        <end position="218"/>
    </location>
</feature>
<evidence type="ECO:0000313" key="3">
    <source>
        <dbReference type="Proteomes" id="UP000076874"/>
    </source>
</evidence>
<dbReference type="STRING" id="1081102.A0A167T9W4"/>
<proteinExistence type="predicted"/>
<protein>
    <recommendedName>
        <fullName evidence="1">DUF427 domain-containing protein</fullName>
    </recommendedName>
</protein>
<evidence type="ECO:0000313" key="2">
    <source>
        <dbReference type="EMBL" id="OAA60370.1"/>
    </source>
</evidence>
<reference evidence="2 3" key="1">
    <citation type="journal article" date="2016" name="Genome Biol. Evol.">
        <title>Divergent and convergent evolution of fungal pathogenicity.</title>
        <authorList>
            <person name="Shang Y."/>
            <person name="Xiao G."/>
            <person name="Zheng P."/>
            <person name="Cen K."/>
            <person name="Zhan S."/>
            <person name="Wang C."/>
        </authorList>
    </citation>
    <scope>NUCLEOTIDE SEQUENCE [LARGE SCALE GENOMIC DNA]</scope>
    <source>
        <strain evidence="2 3">RCEF 264</strain>
    </source>
</reference>
<dbReference type="Pfam" id="PF04248">
    <property type="entry name" value="NTP_transf_9"/>
    <property type="match status" value="1"/>
</dbReference>
<dbReference type="EMBL" id="AZHD01000009">
    <property type="protein sequence ID" value="OAA60370.1"/>
    <property type="molecule type" value="Genomic_DNA"/>
</dbReference>
<dbReference type="Gene3D" id="2.170.150.40">
    <property type="entry name" value="Domain of unknown function (DUF427)"/>
    <property type="match status" value="2"/>
</dbReference>
<accession>A0A167T9W4</accession>
<organism evidence="2 3">
    <name type="scientific">Niveomyces insectorum RCEF 264</name>
    <dbReference type="NCBI Taxonomy" id="1081102"/>
    <lineage>
        <taxon>Eukaryota</taxon>
        <taxon>Fungi</taxon>
        <taxon>Dikarya</taxon>
        <taxon>Ascomycota</taxon>
        <taxon>Pezizomycotina</taxon>
        <taxon>Sordariomycetes</taxon>
        <taxon>Hypocreomycetidae</taxon>
        <taxon>Hypocreales</taxon>
        <taxon>Cordycipitaceae</taxon>
        <taxon>Niveomyces</taxon>
    </lineage>
</organism>
<evidence type="ECO:0000259" key="1">
    <source>
        <dbReference type="Pfam" id="PF04248"/>
    </source>
</evidence>
<gene>
    <name evidence="2" type="ORF">SPI_05494</name>
</gene>
<dbReference type="OrthoDB" id="18996at2759"/>
<dbReference type="InterPro" id="IPR038694">
    <property type="entry name" value="DUF427_sf"/>
</dbReference>
<keyword evidence="3" id="KW-1185">Reference proteome</keyword>